<dbReference type="AlphaFoldDB" id="A0A7U2EYV0"/>
<evidence type="ECO:0000256" key="2">
    <source>
        <dbReference type="SAM" id="Phobius"/>
    </source>
</evidence>
<keyword evidence="2" id="KW-1133">Transmembrane helix</keyword>
<organism evidence="3 4">
    <name type="scientific">Phaeosphaeria nodorum (strain SN15 / ATCC MYA-4574 / FGSC 10173)</name>
    <name type="common">Glume blotch fungus</name>
    <name type="synonym">Parastagonospora nodorum</name>
    <dbReference type="NCBI Taxonomy" id="321614"/>
    <lineage>
        <taxon>Eukaryota</taxon>
        <taxon>Fungi</taxon>
        <taxon>Dikarya</taxon>
        <taxon>Ascomycota</taxon>
        <taxon>Pezizomycotina</taxon>
        <taxon>Dothideomycetes</taxon>
        <taxon>Pleosporomycetidae</taxon>
        <taxon>Pleosporales</taxon>
        <taxon>Pleosporineae</taxon>
        <taxon>Phaeosphaeriaceae</taxon>
        <taxon>Parastagonospora</taxon>
    </lineage>
</organism>
<feature type="region of interest" description="Disordered" evidence="1">
    <location>
        <begin position="1"/>
        <end position="24"/>
    </location>
</feature>
<dbReference type="Proteomes" id="UP000663193">
    <property type="component" value="Chromosome 5"/>
</dbReference>
<keyword evidence="2" id="KW-0472">Membrane</keyword>
<name>A0A7U2EYV0_PHANO</name>
<keyword evidence="2" id="KW-0812">Transmembrane</keyword>
<dbReference type="VEuPathDB" id="FungiDB:JI435_432520"/>
<accession>A0A7U2EYV0</accession>
<protein>
    <submittedName>
        <fullName evidence="3">Uncharacterized protein</fullName>
    </submittedName>
</protein>
<evidence type="ECO:0000256" key="1">
    <source>
        <dbReference type="SAM" id="MobiDB-lite"/>
    </source>
</evidence>
<keyword evidence="4" id="KW-1185">Reference proteome</keyword>
<evidence type="ECO:0000313" key="3">
    <source>
        <dbReference type="EMBL" id="QRC95633.1"/>
    </source>
</evidence>
<evidence type="ECO:0000313" key="4">
    <source>
        <dbReference type="Proteomes" id="UP000663193"/>
    </source>
</evidence>
<dbReference type="EMBL" id="CP069027">
    <property type="protein sequence ID" value="QRC95633.1"/>
    <property type="molecule type" value="Genomic_DNA"/>
</dbReference>
<reference evidence="4" key="1">
    <citation type="journal article" date="2021" name="BMC Genomics">
        <title>Chromosome-level genome assembly and manually-curated proteome of model necrotroph Parastagonospora nodorum Sn15 reveals a genome-wide trove of candidate effector homologs, and redundancy of virulence-related functions within an accessory chromosome.</title>
        <authorList>
            <person name="Bertazzoni S."/>
            <person name="Jones D.A.B."/>
            <person name="Phan H.T."/>
            <person name="Tan K.-C."/>
            <person name="Hane J.K."/>
        </authorList>
    </citation>
    <scope>NUCLEOTIDE SEQUENCE [LARGE SCALE GENOMIC DNA]</scope>
    <source>
        <strain evidence="4">SN15 / ATCC MYA-4574 / FGSC 10173)</strain>
    </source>
</reference>
<feature type="transmembrane region" description="Helical" evidence="2">
    <location>
        <begin position="31"/>
        <end position="55"/>
    </location>
</feature>
<gene>
    <name evidence="3" type="ORF">JI435_432520</name>
</gene>
<feature type="region of interest" description="Disordered" evidence="1">
    <location>
        <begin position="72"/>
        <end position="106"/>
    </location>
</feature>
<proteinExistence type="predicted"/>
<sequence>MQSTSYNGKYLESSDIPPAESVTSSPWSKEALFGLLAVLLAIVVPCLALLARCLFRWRKLRRIQTFHSDVEQSVDANAASSSSRPKRRRRQKRRGSDRTVLISVRV</sequence>
<feature type="compositionally biased region" description="Basic residues" evidence="1">
    <location>
        <begin position="84"/>
        <end position="95"/>
    </location>
</feature>